<evidence type="ECO:0000313" key="2">
    <source>
        <dbReference type="Proteomes" id="UP000807025"/>
    </source>
</evidence>
<sequence>MLATLAIRRSISIPRWRRLPGTVNQRPSRAFSRRIPALKLEARQISAGSSTQTRDQSTAAVRKIPSFAVRSVREFACGRGIVVSPLYSLTGWLADIR</sequence>
<evidence type="ECO:0000313" key="1">
    <source>
        <dbReference type="EMBL" id="KAF9497154.1"/>
    </source>
</evidence>
<gene>
    <name evidence="1" type="ORF">BDN71DRAFT_1445195</name>
</gene>
<name>A0A9P6DGU4_PLEER</name>
<protein>
    <submittedName>
        <fullName evidence="1">Uncharacterized protein</fullName>
    </submittedName>
</protein>
<organism evidence="1 2">
    <name type="scientific">Pleurotus eryngii</name>
    <name type="common">Boletus of the steppes</name>
    <dbReference type="NCBI Taxonomy" id="5323"/>
    <lineage>
        <taxon>Eukaryota</taxon>
        <taxon>Fungi</taxon>
        <taxon>Dikarya</taxon>
        <taxon>Basidiomycota</taxon>
        <taxon>Agaricomycotina</taxon>
        <taxon>Agaricomycetes</taxon>
        <taxon>Agaricomycetidae</taxon>
        <taxon>Agaricales</taxon>
        <taxon>Pleurotineae</taxon>
        <taxon>Pleurotaceae</taxon>
        <taxon>Pleurotus</taxon>
    </lineage>
</organism>
<reference evidence="1" key="1">
    <citation type="submission" date="2020-11" db="EMBL/GenBank/DDBJ databases">
        <authorList>
            <consortium name="DOE Joint Genome Institute"/>
            <person name="Ahrendt S."/>
            <person name="Riley R."/>
            <person name="Andreopoulos W."/>
            <person name="Labutti K."/>
            <person name="Pangilinan J."/>
            <person name="Ruiz-Duenas F.J."/>
            <person name="Barrasa J.M."/>
            <person name="Sanchez-Garcia M."/>
            <person name="Camarero S."/>
            <person name="Miyauchi S."/>
            <person name="Serrano A."/>
            <person name="Linde D."/>
            <person name="Babiker R."/>
            <person name="Drula E."/>
            <person name="Ayuso-Fernandez I."/>
            <person name="Pacheco R."/>
            <person name="Padilla G."/>
            <person name="Ferreira P."/>
            <person name="Barriuso J."/>
            <person name="Kellner H."/>
            <person name="Castanera R."/>
            <person name="Alfaro M."/>
            <person name="Ramirez L."/>
            <person name="Pisabarro A.G."/>
            <person name="Kuo A."/>
            <person name="Tritt A."/>
            <person name="Lipzen A."/>
            <person name="He G."/>
            <person name="Yan M."/>
            <person name="Ng V."/>
            <person name="Cullen D."/>
            <person name="Martin F."/>
            <person name="Rosso M.-N."/>
            <person name="Henrissat B."/>
            <person name="Hibbett D."/>
            <person name="Martinez A.T."/>
            <person name="Grigoriev I.V."/>
        </authorList>
    </citation>
    <scope>NUCLEOTIDE SEQUENCE</scope>
    <source>
        <strain evidence="1">ATCC 90797</strain>
    </source>
</reference>
<dbReference type="Proteomes" id="UP000807025">
    <property type="component" value="Unassembled WGS sequence"/>
</dbReference>
<proteinExistence type="predicted"/>
<keyword evidence="2" id="KW-1185">Reference proteome</keyword>
<comment type="caution">
    <text evidence="1">The sequence shown here is derived from an EMBL/GenBank/DDBJ whole genome shotgun (WGS) entry which is preliminary data.</text>
</comment>
<dbReference type="EMBL" id="MU154546">
    <property type="protein sequence ID" value="KAF9497154.1"/>
    <property type="molecule type" value="Genomic_DNA"/>
</dbReference>
<dbReference type="AlphaFoldDB" id="A0A9P6DGU4"/>
<accession>A0A9P6DGU4</accession>